<evidence type="ECO:0000313" key="4">
    <source>
        <dbReference type="Proteomes" id="UP000539313"/>
    </source>
</evidence>
<feature type="transmembrane region" description="Helical" evidence="2">
    <location>
        <begin position="174"/>
        <end position="195"/>
    </location>
</feature>
<evidence type="ECO:0000256" key="1">
    <source>
        <dbReference type="SAM" id="MobiDB-lite"/>
    </source>
</evidence>
<keyword evidence="2" id="KW-1133">Transmembrane helix</keyword>
<evidence type="ECO:0000313" key="3">
    <source>
        <dbReference type="EMBL" id="MBA9007363.1"/>
    </source>
</evidence>
<keyword evidence="2" id="KW-0812">Transmembrane</keyword>
<feature type="transmembrane region" description="Helical" evidence="2">
    <location>
        <begin position="378"/>
        <end position="395"/>
    </location>
</feature>
<dbReference type="AlphaFoldDB" id="A0A7W3RBD7"/>
<feature type="transmembrane region" description="Helical" evidence="2">
    <location>
        <begin position="460"/>
        <end position="480"/>
    </location>
</feature>
<feature type="transmembrane region" description="Helical" evidence="2">
    <location>
        <begin position="407"/>
        <end position="423"/>
    </location>
</feature>
<name>A0A7W3RBD7_9ACTN</name>
<feature type="transmembrane region" description="Helical" evidence="2">
    <location>
        <begin position="92"/>
        <end position="111"/>
    </location>
</feature>
<accession>A0A7W3RBD7</accession>
<gene>
    <name evidence="3" type="ORF">HNR21_006245</name>
</gene>
<reference evidence="3 4" key="1">
    <citation type="submission" date="2020-08" db="EMBL/GenBank/DDBJ databases">
        <title>Sequencing the genomes of 1000 actinobacteria strains.</title>
        <authorList>
            <person name="Klenk H.-P."/>
        </authorList>
    </citation>
    <scope>NUCLEOTIDE SEQUENCE [LARGE SCALE GENOMIC DNA]</scope>
    <source>
        <strain evidence="3 4">DSM 45823</strain>
    </source>
</reference>
<proteinExistence type="predicted"/>
<dbReference type="Proteomes" id="UP000539313">
    <property type="component" value="Unassembled WGS sequence"/>
</dbReference>
<keyword evidence="4" id="KW-1185">Reference proteome</keyword>
<dbReference type="EMBL" id="JACJII010000001">
    <property type="protein sequence ID" value="MBA9007363.1"/>
    <property type="molecule type" value="Genomic_DNA"/>
</dbReference>
<comment type="caution">
    <text evidence="3">The sequence shown here is derived from an EMBL/GenBank/DDBJ whole genome shotgun (WGS) entry which is preliminary data.</text>
</comment>
<feature type="transmembrane region" description="Helical" evidence="2">
    <location>
        <begin position="674"/>
        <end position="691"/>
    </location>
</feature>
<feature type="transmembrane region" description="Helical" evidence="2">
    <location>
        <begin position="215"/>
        <end position="237"/>
    </location>
</feature>
<keyword evidence="2" id="KW-0472">Membrane</keyword>
<feature type="transmembrane region" description="Helical" evidence="2">
    <location>
        <begin position="635"/>
        <end position="653"/>
    </location>
</feature>
<feature type="region of interest" description="Disordered" evidence="1">
    <location>
        <begin position="1"/>
        <end position="20"/>
    </location>
</feature>
<feature type="compositionally biased region" description="Basic and acidic residues" evidence="1">
    <location>
        <begin position="1"/>
        <end position="10"/>
    </location>
</feature>
<dbReference type="RefSeq" id="WP_182707963.1">
    <property type="nucleotide sequence ID" value="NZ_JACJII010000001.1"/>
</dbReference>
<feature type="transmembrane region" description="Helical" evidence="2">
    <location>
        <begin position="58"/>
        <end position="85"/>
    </location>
</feature>
<feature type="transmembrane region" description="Helical" evidence="2">
    <location>
        <begin position="429"/>
        <end position="448"/>
    </location>
</feature>
<organism evidence="3 4">
    <name type="scientific">Thermomonospora cellulosilytica</name>
    <dbReference type="NCBI Taxonomy" id="1411118"/>
    <lineage>
        <taxon>Bacteria</taxon>
        <taxon>Bacillati</taxon>
        <taxon>Actinomycetota</taxon>
        <taxon>Actinomycetes</taxon>
        <taxon>Streptosporangiales</taxon>
        <taxon>Thermomonosporaceae</taxon>
        <taxon>Thermomonospora</taxon>
    </lineage>
</organism>
<feature type="transmembrane region" description="Helical" evidence="2">
    <location>
        <begin position="276"/>
        <end position="293"/>
    </location>
</feature>
<feature type="transmembrane region" description="Helical" evidence="2">
    <location>
        <begin position="28"/>
        <end position="46"/>
    </location>
</feature>
<protein>
    <submittedName>
        <fullName evidence="3">Uncharacterized protein</fullName>
    </submittedName>
</protein>
<evidence type="ECO:0000256" key="2">
    <source>
        <dbReference type="SAM" id="Phobius"/>
    </source>
</evidence>
<sequence>MVTLREEREAPPSAEPPARVRPVPRDRAVVALVVSFLAGLALYWVPLRGVDLAAMNGYGLVSVLPIATLAGAFVLVVTFFATLALDRPRRALLAVQLVALVCALHGLAPALEELARPPTAWQHLGFVEYITRTGEPHVMLDARYSWPGFFAAAGFVTRAAGIEDLEPIMHWSPVGLELLYLVAYYLVLRVMWADWRAKWTAAWLLVAADWVGQDYFAPQGLGFVLYLLLLGILLNWFMPHRDEPAWRPGRRRFPFGPAGLMTPGERRVGHPGPGERTAAFAVALGIFAITVATHQLTPYLMLFAVTGLVLVGRCALRGLPILMAVLTASWIGYMAKAYWEGQSDSLFSGIGNLFDTLGSSVAGRVTKSSAELAAVQQTRILIAVAVVSLAFCGLYRRRRRRFDDRAAMVLLLVPFLAIGLQNYGGEITLRVYLFVLPGACLLMAYLFFPTAFPVARPVRAAGAAAVCGLLVAGSFLFVRFGNENFEQVRPGEVQAFHEMLRQAPQGRINLVWQTGLKGPMGAFPQAPWGLSSQERWDYTELQAPRRPEDIRPILNALKRQPGGYFLTTRSNEEYNHYFFALPEDYGPRLVKALESSPELRPVFRHRDADVFALRTQPGPAPQVTPPLPFEVGRTAWTQVGVLSTVLLTIVLVTREVARIRGRLPRRGAHPVLRGFGYATWPLVALCLFVIFERFHVLGS</sequence>